<sequence length="71" mass="8018">MLLICEGSGVIHHAPPQKNGESRFTQSHSGMKTRYVQSVFMNKAKIYSGSNNFSFLLSVMLKIIVFILNDR</sequence>
<gene>
    <name evidence="2" type="ORF">HMPREF2137_11865</name>
</gene>
<proteinExistence type="predicted"/>
<reference evidence="2 3" key="1">
    <citation type="submission" date="2014-07" db="EMBL/GenBank/DDBJ databases">
        <authorList>
            <person name="McCorrison J."/>
            <person name="Sanka R."/>
            <person name="Torralba M."/>
            <person name="Gillis M."/>
            <person name="Haft D.H."/>
            <person name="Methe B."/>
            <person name="Sutton G."/>
            <person name="Nelson K.E."/>
        </authorList>
    </citation>
    <scope>NUCLEOTIDE SEQUENCE [LARGE SCALE GENOMIC DNA]</scope>
    <source>
        <strain evidence="2 3">DNF00853</strain>
    </source>
</reference>
<evidence type="ECO:0000256" key="1">
    <source>
        <dbReference type="SAM" id="Phobius"/>
    </source>
</evidence>
<keyword evidence="1" id="KW-1133">Transmembrane helix</keyword>
<dbReference type="Proteomes" id="UP000029556">
    <property type="component" value="Unassembled WGS sequence"/>
</dbReference>
<accession>A0A095ZFF4</accession>
<dbReference type="EMBL" id="JRNN01000095">
    <property type="protein sequence ID" value="KGF33111.1"/>
    <property type="molecule type" value="Genomic_DNA"/>
</dbReference>
<comment type="caution">
    <text evidence="2">The sequence shown here is derived from an EMBL/GenBank/DDBJ whole genome shotgun (WGS) entry which is preliminary data.</text>
</comment>
<keyword evidence="1" id="KW-0812">Transmembrane</keyword>
<protein>
    <submittedName>
        <fullName evidence="2">Uncharacterized protein</fullName>
    </submittedName>
</protein>
<dbReference type="AlphaFoldDB" id="A0A095ZFF4"/>
<name>A0A095ZFF4_9BACT</name>
<evidence type="ECO:0000313" key="3">
    <source>
        <dbReference type="Proteomes" id="UP000029556"/>
    </source>
</evidence>
<organism evidence="2 3">
    <name type="scientific">Hoylesella buccalis DNF00853</name>
    <dbReference type="NCBI Taxonomy" id="1401074"/>
    <lineage>
        <taxon>Bacteria</taxon>
        <taxon>Pseudomonadati</taxon>
        <taxon>Bacteroidota</taxon>
        <taxon>Bacteroidia</taxon>
        <taxon>Bacteroidales</taxon>
        <taxon>Prevotellaceae</taxon>
        <taxon>Hoylesella</taxon>
    </lineage>
</organism>
<evidence type="ECO:0000313" key="2">
    <source>
        <dbReference type="EMBL" id="KGF33111.1"/>
    </source>
</evidence>
<keyword evidence="1" id="KW-0472">Membrane</keyword>
<feature type="transmembrane region" description="Helical" evidence="1">
    <location>
        <begin position="46"/>
        <end position="68"/>
    </location>
</feature>